<dbReference type="EMBL" id="RBQE01000162">
    <property type="protein sequence ID" value="RMP10575.1"/>
    <property type="molecule type" value="Genomic_DNA"/>
</dbReference>
<evidence type="ECO:0008006" key="3">
    <source>
        <dbReference type="Google" id="ProtNLM"/>
    </source>
</evidence>
<accession>A0A3M4AW95</accession>
<proteinExistence type="predicted"/>
<evidence type="ECO:0000313" key="1">
    <source>
        <dbReference type="EMBL" id="RMP10575.1"/>
    </source>
</evidence>
<comment type="caution">
    <text evidence="1">The sequence shown here is derived from an EMBL/GenBank/DDBJ whole genome shotgun (WGS) entry which is preliminary data.</text>
</comment>
<gene>
    <name evidence="1" type="ORF">ALQ30_200094</name>
</gene>
<sequence>MANDSLGILITSAVNGEPLRYNEPFHLAEQLGETNAASADFNAELHWNTYKSRPGPFDAEITVDLFYK</sequence>
<evidence type="ECO:0000313" key="2">
    <source>
        <dbReference type="Proteomes" id="UP000281604"/>
    </source>
</evidence>
<name>A0A3M4AW95_9PSED</name>
<dbReference type="Proteomes" id="UP000281604">
    <property type="component" value="Unassembled WGS sequence"/>
</dbReference>
<reference evidence="1 2" key="1">
    <citation type="submission" date="2018-08" db="EMBL/GenBank/DDBJ databases">
        <title>Recombination of ecologically and evolutionarily significant loci maintains genetic cohesion in the Pseudomonas syringae species complex.</title>
        <authorList>
            <person name="Dillon M."/>
            <person name="Thakur S."/>
            <person name="Almeida R.N.D."/>
            <person name="Weir B.S."/>
            <person name="Guttman D.S."/>
        </authorList>
    </citation>
    <scope>NUCLEOTIDE SEQUENCE [LARGE SCALE GENOMIC DNA]</scope>
    <source>
        <strain evidence="1 2">ICMP 3706</strain>
    </source>
</reference>
<dbReference type="AlphaFoldDB" id="A0A3M4AW95"/>
<organism evidence="1 2">
    <name type="scientific">Pseudomonas syringae pv. persicae</name>
    <dbReference type="NCBI Taxonomy" id="237306"/>
    <lineage>
        <taxon>Bacteria</taxon>
        <taxon>Pseudomonadati</taxon>
        <taxon>Pseudomonadota</taxon>
        <taxon>Gammaproteobacteria</taxon>
        <taxon>Pseudomonadales</taxon>
        <taxon>Pseudomonadaceae</taxon>
        <taxon>Pseudomonas</taxon>
    </lineage>
</organism>
<protein>
    <recommendedName>
        <fullName evidence="3">Fimbrial-type adhesion domain-containing protein</fullName>
    </recommendedName>
</protein>